<gene>
    <name evidence="2" type="ORF">Tsubulata_031538</name>
</gene>
<feature type="chain" id="PRO_5040272586" evidence="1">
    <location>
        <begin position="32"/>
        <end position="73"/>
    </location>
</feature>
<evidence type="ECO:0000313" key="2">
    <source>
        <dbReference type="EMBL" id="KAJ4829033.1"/>
    </source>
</evidence>
<keyword evidence="3" id="KW-1185">Reference proteome</keyword>
<name>A0A9Q0J5C7_9ROSI</name>
<keyword evidence="1" id="KW-0732">Signal</keyword>
<sequence>MEKASSISKLAPLLVALLVLAGIGFQLGVEAAGAPPVEDKGPCPKNHFDCYKPNECDCVLHRCWCLKHPPLQF</sequence>
<evidence type="ECO:0000313" key="3">
    <source>
        <dbReference type="Proteomes" id="UP001141552"/>
    </source>
</evidence>
<protein>
    <submittedName>
        <fullName evidence="2">Uncharacterized protein</fullName>
    </submittedName>
</protein>
<reference evidence="2" key="1">
    <citation type="submission" date="2022-02" db="EMBL/GenBank/DDBJ databases">
        <authorList>
            <person name="Henning P.M."/>
            <person name="McCubbin A.G."/>
            <person name="Shore J.S."/>
        </authorList>
    </citation>
    <scope>NUCLEOTIDE SEQUENCE</scope>
    <source>
        <strain evidence="2">F60SS</strain>
        <tissue evidence="2">Leaves</tissue>
    </source>
</reference>
<evidence type="ECO:0000256" key="1">
    <source>
        <dbReference type="SAM" id="SignalP"/>
    </source>
</evidence>
<dbReference type="Proteomes" id="UP001141552">
    <property type="component" value="Unassembled WGS sequence"/>
</dbReference>
<proteinExistence type="predicted"/>
<organism evidence="2 3">
    <name type="scientific">Turnera subulata</name>
    <dbReference type="NCBI Taxonomy" id="218843"/>
    <lineage>
        <taxon>Eukaryota</taxon>
        <taxon>Viridiplantae</taxon>
        <taxon>Streptophyta</taxon>
        <taxon>Embryophyta</taxon>
        <taxon>Tracheophyta</taxon>
        <taxon>Spermatophyta</taxon>
        <taxon>Magnoliopsida</taxon>
        <taxon>eudicotyledons</taxon>
        <taxon>Gunneridae</taxon>
        <taxon>Pentapetalae</taxon>
        <taxon>rosids</taxon>
        <taxon>fabids</taxon>
        <taxon>Malpighiales</taxon>
        <taxon>Passifloraceae</taxon>
        <taxon>Turnera</taxon>
    </lineage>
</organism>
<dbReference type="EMBL" id="JAKUCV010006004">
    <property type="protein sequence ID" value="KAJ4829033.1"/>
    <property type="molecule type" value="Genomic_DNA"/>
</dbReference>
<dbReference type="AlphaFoldDB" id="A0A9Q0J5C7"/>
<accession>A0A9Q0J5C7</accession>
<comment type="caution">
    <text evidence="2">The sequence shown here is derived from an EMBL/GenBank/DDBJ whole genome shotgun (WGS) entry which is preliminary data.</text>
</comment>
<reference evidence="2" key="2">
    <citation type="journal article" date="2023" name="Plants (Basel)">
        <title>Annotation of the Turnera subulata (Passifloraceae) Draft Genome Reveals the S-Locus Evolved after the Divergence of Turneroideae from Passifloroideae in a Stepwise Manner.</title>
        <authorList>
            <person name="Henning P.M."/>
            <person name="Roalson E.H."/>
            <person name="Mir W."/>
            <person name="McCubbin A.G."/>
            <person name="Shore J.S."/>
        </authorList>
    </citation>
    <scope>NUCLEOTIDE SEQUENCE</scope>
    <source>
        <strain evidence="2">F60SS</strain>
    </source>
</reference>
<feature type="signal peptide" evidence="1">
    <location>
        <begin position="1"/>
        <end position="31"/>
    </location>
</feature>